<dbReference type="InterPro" id="IPR007669">
    <property type="entry name" value="Chst-1-like"/>
</dbReference>
<evidence type="ECO:0000313" key="2">
    <source>
        <dbReference type="EMBL" id="KAK6732769.1"/>
    </source>
</evidence>
<dbReference type="Proteomes" id="UP001303046">
    <property type="component" value="Unassembled WGS sequence"/>
</dbReference>
<reference evidence="2 3" key="1">
    <citation type="submission" date="2023-08" db="EMBL/GenBank/DDBJ databases">
        <title>A Necator americanus chromosomal reference genome.</title>
        <authorList>
            <person name="Ilik V."/>
            <person name="Petrzelkova K.J."/>
            <person name="Pardy F."/>
            <person name="Fuh T."/>
            <person name="Niatou-Singa F.S."/>
            <person name="Gouil Q."/>
            <person name="Baker L."/>
            <person name="Ritchie M.E."/>
            <person name="Jex A.R."/>
            <person name="Gazzola D."/>
            <person name="Li H."/>
            <person name="Toshio Fujiwara R."/>
            <person name="Zhan B."/>
            <person name="Aroian R.V."/>
            <person name="Pafco B."/>
            <person name="Schwarz E.M."/>
        </authorList>
    </citation>
    <scope>NUCLEOTIDE SEQUENCE [LARGE SCALE GENOMIC DNA]</scope>
    <source>
        <strain evidence="2 3">Aroian</strain>
        <tissue evidence="2">Whole animal</tissue>
    </source>
</reference>
<comment type="caution">
    <text evidence="2">The sequence shown here is derived from an EMBL/GenBank/DDBJ whole genome shotgun (WGS) entry which is preliminary data.</text>
</comment>
<organism evidence="2 3">
    <name type="scientific">Necator americanus</name>
    <name type="common">Human hookworm</name>
    <dbReference type="NCBI Taxonomy" id="51031"/>
    <lineage>
        <taxon>Eukaryota</taxon>
        <taxon>Metazoa</taxon>
        <taxon>Ecdysozoa</taxon>
        <taxon>Nematoda</taxon>
        <taxon>Chromadorea</taxon>
        <taxon>Rhabditida</taxon>
        <taxon>Rhabditina</taxon>
        <taxon>Rhabditomorpha</taxon>
        <taxon>Strongyloidea</taxon>
        <taxon>Ancylostomatidae</taxon>
        <taxon>Bunostominae</taxon>
        <taxon>Necator</taxon>
    </lineage>
</organism>
<protein>
    <recommendedName>
        <fullName evidence="4">Sulfotransferase domain protein</fullName>
    </recommendedName>
</protein>
<dbReference type="EMBL" id="JAVFWL010000002">
    <property type="protein sequence ID" value="KAK6732769.1"/>
    <property type="molecule type" value="Genomic_DNA"/>
</dbReference>
<dbReference type="InterPro" id="IPR005331">
    <property type="entry name" value="Sulfotransferase"/>
</dbReference>
<name>A0ABR1C2J9_NECAM</name>
<gene>
    <name evidence="2" type="primary">Necator_chrII.g4667</name>
    <name evidence="2" type="ORF">RB195_016875</name>
</gene>
<accession>A0ABR1C2J9</accession>
<evidence type="ECO:0008006" key="4">
    <source>
        <dbReference type="Google" id="ProtNLM"/>
    </source>
</evidence>
<evidence type="ECO:0000256" key="1">
    <source>
        <dbReference type="SAM" id="MobiDB-lite"/>
    </source>
</evidence>
<dbReference type="PANTHER" id="PTHR22900:SF5">
    <property type="entry name" value="PROTEIN CBG14245"/>
    <property type="match status" value="1"/>
</dbReference>
<dbReference type="PANTHER" id="PTHR22900">
    <property type="entry name" value="PROTEIN CBG14245-RELATED"/>
    <property type="match status" value="1"/>
</dbReference>
<sequence length="462" mass="54456">MQFLFRCFFLALSIVLLLILFYEISVKERVYDEAELHKDEAWWNESYDYKIEYRKYAIHPLANSLLIALKRQSKANASYGIQETWALPPFGPLRENILIAPDYDLATCQIEKVMTTVRDAIFCYLDDPIEFIINNRTISSGTWNESFCGWSNYRSNIDDVEREMGRKYKRFALIRNPFERFLSGYVDKCLNEDNFSPQVRCLACGFSMRCFVERLFHLLYGMYYNRTYLAREIWYVARHFAPQSWQCNFKKQLSTYDLIVYPESANQKLLIAKEIDRVLRKSNVPKGIRAYIKNETIKGRSPHSTLRTRARNRIRKSIAPNYDLATCQIEKVMTTIRDAIFCYLRDPIGFKAHDRRISSESWSERQCNFKKQLSTYDLIVYPESSNQELLIAEEFDRVLRKSGVPKRIRADIKREVINDKGYPERTQGGDAIDYEQQSSFRAIPCSKRENEDMTRAGGQRRP</sequence>
<keyword evidence="3" id="KW-1185">Reference proteome</keyword>
<feature type="region of interest" description="Disordered" evidence="1">
    <location>
        <begin position="420"/>
        <end position="462"/>
    </location>
</feature>
<evidence type="ECO:0000313" key="3">
    <source>
        <dbReference type="Proteomes" id="UP001303046"/>
    </source>
</evidence>
<proteinExistence type="predicted"/>
<dbReference type="Pfam" id="PF03567">
    <property type="entry name" value="Sulfotransfer_2"/>
    <property type="match status" value="1"/>
</dbReference>